<dbReference type="GO" id="GO:0005524">
    <property type="term" value="F:ATP binding"/>
    <property type="evidence" value="ECO:0007669"/>
    <property type="project" value="UniProtKB-KW"/>
</dbReference>
<evidence type="ECO:0000256" key="7">
    <source>
        <dbReference type="ARBA" id="ARBA00023136"/>
    </source>
</evidence>
<evidence type="ECO:0000256" key="4">
    <source>
        <dbReference type="ARBA" id="ARBA00022475"/>
    </source>
</evidence>
<keyword evidence="3" id="KW-0813">Transport</keyword>
<evidence type="ECO:0000256" key="1">
    <source>
        <dbReference type="ARBA" id="ARBA00004417"/>
    </source>
</evidence>
<evidence type="ECO:0000313" key="10">
    <source>
        <dbReference type="Proteomes" id="UP001597327"/>
    </source>
</evidence>
<keyword evidence="7" id="KW-0472">Membrane</keyword>
<dbReference type="InterPro" id="IPR013563">
    <property type="entry name" value="Oligopep_ABC_C"/>
</dbReference>
<comment type="similarity">
    <text evidence="2">Belongs to the ABC transporter superfamily.</text>
</comment>
<dbReference type="PROSITE" id="PS00211">
    <property type="entry name" value="ABC_TRANSPORTER_1"/>
    <property type="match status" value="2"/>
</dbReference>
<evidence type="ECO:0000259" key="8">
    <source>
        <dbReference type="PROSITE" id="PS50893"/>
    </source>
</evidence>
<dbReference type="InterPro" id="IPR050388">
    <property type="entry name" value="ABC_Ni/Peptide_Import"/>
</dbReference>
<dbReference type="PROSITE" id="PS50893">
    <property type="entry name" value="ABC_TRANSPORTER_2"/>
    <property type="match status" value="2"/>
</dbReference>
<dbReference type="Pfam" id="PF00005">
    <property type="entry name" value="ABC_tran"/>
    <property type="match status" value="2"/>
</dbReference>
<dbReference type="SUPFAM" id="SSF52540">
    <property type="entry name" value="P-loop containing nucleoside triphosphate hydrolases"/>
    <property type="match status" value="2"/>
</dbReference>
<dbReference type="Proteomes" id="UP001597327">
    <property type="component" value="Unassembled WGS sequence"/>
</dbReference>
<keyword evidence="5" id="KW-0547">Nucleotide-binding</keyword>
<sequence>MSTLPPEPAVPSSLSERSSRVVLGVSGLQTAVATPQGRKIVVDGLSFDLHEGETICVAGESGSGKSMTALSIMGLLPEPMAKVVGGSIHLEGRDLTTLPEAEMRTIRGSEIAMIFQEPMTSLNPVLTIGRQVREAVLAHEPLSRREADARALEALKAVRLSEPERRMTQYPHELSGGMRQRVMIAMALACHPKVLIADEPTTALDVTIQAQILQLMRDLQKETGTAIILITHDMGVVAEMADRVIVMQHGKIVEDNLVRPLFAAPEAAYTEELLAAVPKLGALAGVDPVNAHAGTAAAAKVLEVDDLTVRFDLRGGVLNRVVSRVHAVEGISFDLHRGETLGLVGESGCGKSTIGKALMNLVPWEGSIRVCGEHVLRARTAAGDRAYRRNLQMVFQDPYASLDPRMTVGDLVGEPLVIHGLASGQELQDRVAGLFRRVGLTPDQMKRHPHEFSGGQRQRICIARALALSPKAIIADESVSALDVSVQAQVLDLLKELQDELGLAYLFISHDMTVVEQVSHRVAVMYLGQIVEIGTRRQIFENPQHPYTRRLMSAVPIPDPARRRAVFDVPQGEIPSPVVPIGESVSRVRYQDVGAGHLVAVA</sequence>
<reference evidence="10" key="1">
    <citation type="journal article" date="2019" name="Int. J. Syst. Evol. Microbiol.">
        <title>The Global Catalogue of Microorganisms (GCM) 10K type strain sequencing project: providing services to taxonomists for standard genome sequencing and annotation.</title>
        <authorList>
            <consortium name="The Broad Institute Genomics Platform"/>
            <consortium name="The Broad Institute Genome Sequencing Center for Infectious Disease"/>
            <person name="Wu L."/>
            <person name="Ma J."/>
        </authorList>
    </citation>
    <scope>NUCLEOTIDE SEQUENCE [LARGE SCALE GENOMIC DNA]</scope>
    <source>
        <strain evidence="10">JCM 3369</strain>
    </source>
</reference>
<organism evidence="9 10">
    <name type="scientific">Roseibium aestuarii</name>
    <dbReference type="NCBI Taxonomy" id="2600299"/>
    <lineage>
        <taxon>Bacteria</taxon>
        <taxon>Pseudomonadati</taxon>
        <taxon>Pseudomonadota</taxon>
        <taxon>Alphaproteobacteria</taxon>
        <taxon>Hyphomicrobiales</taxon>
        <taxon>Stappiaceae</taxon>
        <taxon>Roseibium</taxon>
    </lineage>
</organism>
<dbReference type="NCBIfam" id="NF007739">
    <property type="entry name" value="PRK10419.1"/>
    <property type="match status" value="2"/>
</dbReference>
<evidence type="ECO:0000256" key="3">
    <source>
        <dbReference type="ARBA" id="ARBA00022448"/>
    </source>
</evidence>
<dbReference type="Gene3D" id="3.40.50.300">
    <property type="entry name" value="P-loop containing nucleotide triphosphate hydrolases"/>
    <property type="match status" value="2"/>
</dbReference>
<dbReference type="NCBIfam" id="TIGR01727">
    <property type="entry name" value="oligo_HPY"/>
    <property type="match status" value="1"/>
</dbReference>
<dbReference type="PANTHER" id="PTHR43297:SF2">
    <property type="entry name" value="DIPEPTIDE TRANSPORT ATP-BINDING PROTEIN DPPD"/>
    <property type="match status" value="1"/>
</dbReference>
<dbReference type="PANTHER" id="PTHR43297">
    <property type="entry name" value="OLIGOPEPTIDE TRANSPORT ATP-BINDING PROTEIN APPD"/>
    <property type="match status" value="1"/>
</dbReference>
<dbReference type="SMART" id="SM00382">
    <property type="entry name" value="AAA"/>
    <property type="match status" value="2"/>
</dbReference>
<dbReference type="InterPro" id="IPR003593">
    <property type="entry name" value="AAA+_ATPase"/>
</dbReference>
<evidence type="ECO:0000313" key="9">
    <source>
        <dbReference type="EMBL" id="MFD1697305.1"/>
    </source>
</evidence>
<keyword evidence="10" id="KW-1185">Reference proteome</keyword>
<dbReference type="EMBL" id="JBHUFA010000015">
    <property type="protein sequence ID" value="MFD1697305.1"/>
    <property type="molecule type" value="Genomic_DNA"/>
</dbReference>
<evidence type="ECO:0000256" key="6">
    <source>
        <dbReference type="ARBA" id="ARBA00022840"/>
    </source>
</evidence>
<gene>
    <name evidence="9" type="ORF">ACFSC7_17455</name>
</gene>
<proteinExistence type="inferred from homology"/>
<protein>
    <submittedName>
        <fullName evidence="9">ABC transporter ATP-binding protein</fullName>
    </submittedName>
</protein>
<feature type="domain" description="ABC transporter" evidence="8">
    <location>
        <begin position="302"/>
        <end position="552"/>
    </location>
</feature>
<evidence type="ECO:0000256" key="2">
    <source>
        <dbReference type="ARBA" id="ARBA00005417"/>
    </source>
</evidence>
<evidence type="ECO:0000256" key="5">
    <source>
        <dbReference type="ARBA" id="ARBA00022741"/>
    </source>
</evidence>
<dbReference type="InterPro" id="IPR017871">
    <property type="entry name" value="ABC_transporter-like_CS"/>
</dbReference>
<dbReference type="Pfam" id="PF08352">
    <property type="entry name" value="oligo_HPY"/>
    <property type="match status" value="1"/>
</dbReference>
<comment type="caution">
    <text evidence="9">The sequence shown here is derived from an EMBL/GenBank/DDBJ whole genome shotgun (WGS) entry which is preliminary data.</text>
</comment>
<keyword evidence="6 9" id="KW-0067">ATP-binding</keyword>
<keyword evidence="4" id="KW-1003">Cell membrane</keyword>
<dbReference type="RefSeq" id="WP_149893551.1">
    <property type="nucleotide sequence ID" value="NZ_JBHUFA010000015.1"/>
</dbReference>
<dbReference type="NCBIfam" id="NF008453">
    <property type="entry name" value="PRK11308.1"/>
    <property type="match status" value="2"/>
</dbReference>
<feature type="domain" description="ABC transporter" evidence="8">
    <location>
        <begin position="23"/>
        <end position="274"/>
    </location>
</feature>
<dbReference type="InterPro" id="IPR027417">
    <property type="entry name" value="P-loop_NTPase"/>
</dbReference>
<name>A0ABW4JYP4_9HYPH</name>
<comment type="subcellular location">
    <subcellularLocation>
        <location evidence="1">Cell inner membrane</location>
        <topology evidence="1">Peripheral membrane protein</topology>
    </subcellularLocation>
</comment>
<dbReference type="InterPro" id="IPR003439">
    <property type="entry name" value="ABC_transporter-like_ATP-bd"/>
</dbReference>
<accession>A0ABW4JYP4</accession>
<dbReference type="CDD" id="cd03257">
    <property type="entry name" value="ABC_NikE_OppD_transporters"/>
    <property type="match status" value="2"/>
</dbReference>